<evidence type="ECO:0000256" key="2">
    <source>
        <dbReference type="ARBA" id="ARBA00022475"/>
    </source>
</evidence>
<evidence type="ECO:0000256" key="5">
    <source>
        <dbReference type="ARBA" id="ARBA00023136"/>
    </source>
</evidence>
<comment type="similarity">
    <text evidence="6">Belongs to the drug/metabolite transporter (DMT) superfamily. Small multidrug resistance (SMR) (TC 2.A.7.1) family.</text>
</comment>
<organism evidence="8 9">
    <name type="scientific">Alkalicoccobacillus gibsonii</name>
    <dbReference type="NCBI Taxonomy" id="79881"/>
    <lineage>
        <taxon>Bacteria</taxon>
        <taxon>Bacillati</taxon>
        <taxon>Bacillota</taxon>
        <taxon>Bacilli</taxon>
        <taxon>Bacillales</taxon>
        <taxon>Bacillaceae</taxon>
        <taxon>Alkalicoccobacillus</taxon>
    </lineage>
</organism>
<feature type="transmembrane region" description="Helical" evidence="7">
    <location>
        <begin position="54"/>
        <end position="76"/>
    </location>
</feature>
<evidence type="ECO:0000313" key="9">
    <source>
        <dbReference type="Proteomes" id="UP001418796"/>
    </source>
</evidence>
<feature type="transmembrane region" description="Helical" evidence="7">
    <location>
        <begin position="30"/>
        <end position="47"/>
    </location>
</feature>
<reference evidence="8 9" key="1">
    <citation type="submission" date="2024-03" db="EMBL/GenBank/DDBJ databases">
        <title>Bacilli Hybrid Assemblies.</title>
        <authorList>
            <person name="Kovac J."/>
        </authorList>
    </citation>
    <scope>NUCLEOTIDE SEQUENCE [LARGE SCALE GENOMIC DNA]</scope>
    <source>
        <strain evidence="8 9">FSL R7-0666</strain>
    </source>
</reference>
<dbReference type="InterPro" id="IPR037185">
    <property type="entry name" value="EmrE-like"/>
</dbReference>
<dbReference type="RefSeq" id="WP_203087981.1">
    <property type="nucleotide sequence ID" value="NZ_JAEUZA010000002.1"/>
</dbReference>
<evidence type="ECO:0000313" key="8">
    <source>
        <dbReference type="EMBL" id="MEN0644983.1"/>
    </source>
</evidence>
<proteinExistence type="inferred from homology"/>
<dbReference type="SUPFAM" id="SSF103481">
    <property type="entry name" value="Multidrug resistance efflux transporter EmrE"/>
    <property type="match status" value="1"/>
</dbReference>
<protein>
    <submittedName>
        <fullName evidence="8">SMR family transporter</fullName>
    </submittedName>
</protein>
<accession>A0ABU9VMC7</accession>
<dbReference type="Pfam" id="PF00893">
    <property type="entry name" value="Multi_Drug_Res"/>
    <property type="match status" value="1"/>
</dbReference>
<evidence type="ECO:0000256" key="6">
    <source>
        <dbReference type="RuleBase" id="RU003942"/>
    </source>
</evidence>
<evidence type="ECO:0000256" key="3">
    <source>
        <dbReference type="ARBA" id="ARBA00022692"/>
    </source>
</evidence>
<keyword evidence="4 7" id="KW-1133">Transmembrane helix</keyword>
<dbReference type="PANTHER" id="PTHR30561">
    <property type="entry name" value="SMR FAMILY PROTON-DEPENDENT DRUG EFFLUX TRANSPORTER SUGE"/>
    <property type="match status" value="1"/>
</dbReference>
<dbReference type="InterPro" id="IPR000390">
    <property type="entry name" value="Small_drug/metabolite_transptr"/>
</dbReference>
<gene>
    <name evidence="8" type="ORF">MKY91_17640</name>
</gene>
<evidence type="ECO:0000256" key="7">
    <source>
        <dbReference type="SAM" id="Phobius"/>
    </source>
</evidence>
<keyword evidence="3 6" id="KW-0812">Transmembrane</keyword>
<dbReference type="EMBL" id="JBCITK010000001">
    <property type="protein sequence ID" value="MEN0644983.1"/>
    <property type="molecule type" value="Genomic_DNA"/>
</dbReference>
<evidence type="ECO:0000256" key="1">
    <source>
        <dbReference type="ARBA" id="ARBA00004651"/>
    </source>
</evidence>
<keyword evidence="5 7" id="KW-0472">Membrane</keyword>
<feature type="transmembrane region" description="Helical" evidence="7">
    <location>
        <begin position="82"/>
        <end position="101"/>
    </location>
</feature>
<evidence type="ECO:0000256" key="4">
    <source>
        <dbReference type="ARBA" id="ARBA00022989"/>
    </source>
</evidence>
<comment type="caution">
    <text evidence="8">The sequence shown here is derived from an EMBL/GenBank/DDBJ whole genome shotgun (WGS) entry which is preliminary data.</text>
</comment>
<keyword evidence="2" id="KW-1003">Cell membrane</keyword>
<sequence length="116" mass="12428">MRNWMLLIIGAMFEVGWVMGLNKATSVFEWSLTILAIICSFLLLIQATKVLPVATAYAVFVGLGTVGSVAVDTLVFSQPLPALKLLFIITLLIGVVGLKMVTKEADTGSVSEHGMD</sequence>
<comment type="subcellular location">
    <subcellularLocation>
        <location evidence="1 6">Cell membrane</location>
        <topology evidence="1 6">Multi-pass membrane protein</topology>
    </subcellularLocation>
</comment>
<dbReference type="PANTHER" id="PTHR30561:SF7">
    <property type="entry name" value="GUANIDINIUM EFFLUX SYSTEM SUBUNIT GDNC-RELATED"/>
    <property type="match status" value="1"/>
</dbReference>
<name>A0ABU9VMC7_9BACI</name>
<dbReference type="Gene3D" id="1.10.3730.20">
    <property type="match status" value="1"/>
</dbReference>
<keyword evidence="9" id="KW-1185">Reference proteome</keyword>
<dbReference type="Proteomes" id="UP001418796">
    <property type="component" value="Unassembled WGS sequence"/>
</dbReference>
<dbReference type="InterPro" id="IPR045324">
    <property type="entry name" value="Small_multidrug_res"/>
</dbReference>